<dbReference type="Pfam" id="PF14103">
    <property type="entry name" value="DUF4276"/>
    <property type="match status" value="1"/>
</dbReference>
<keyword evidence="2" id="KW-1185">Reference proteome</keyword>
<reference evidence="1 2" key="1">
    <citation type="submission" date="2018-08" db="EMBL/GenBank/DDBJ databases">
        <title>Paraburkholderia sp. DHOM06 isolated from forest soil.</title>
        <authorList>
            <person name="Gao Z.-H."/>
            <person name="Qiu L.-H."/>
        </authorList>
    </citation>
    <scope>NUCLEOTIDE SEQUENCE [LARGE SCALE GENOMIC DNA]</scope>
    <source>
        <strain evidence="1 2">DHOM06</strain>
    </source>
</reference>
<protein>
    <submittedName>
        <fullName evidence="1">DUF4276 family protein</fullName>
    </submittedName>
</protein>
<dbReference type="AlphaFoldDB" id="A0A3D8K520"/>
<comment type="caution">
    <text evidence="1">The sequence shown here is derived from an EMBL/GenBank/DDBJ whole genome shotgun (WGS) entry which is preliminary data.</text>
</comment>
<name>A0A3D8K520_9BURK</name>
<dbReference type="InterPro" id="IPR025455">
    <property type="entry name" value="DUF4276"/>
</dbReference>
<organism evidence="1 2">
    <name type="scientific">Trinickia dinghuensis</name>
    <dbReference type="NCBI Taxonomy" id="2291023"/>
    <lineage>
        <taxon>Bacteria</taxon>
        <taxon>Pseudomonadati</taxon>
        <taxon>Pseudomonadota</taxon>
        <taxon>Betaproteobacteria</taxon>
        <taxon>Burkholderiales</taxon>
        <taxon>Burkholderiaceae</taxon>
        <taxon>Trinickia</taxon>
    </lineage>
</organism>
<evidence type="ECO:0000313" key="1">
    <source>
        <dbReference type="EMBL" id="RDU99976.1"/>
    </source>
</evidence>
<sequence length="235" mass="26955">METERPRWEACIMVELIIVCEGQTEETFVTEVLAPVLAPAEIYTTPRTIHTSPTSRGGGLNLDRVKRTLRNTLRERADTFVTTFFDLYALGPTFRGFADTRGQPPTERARTIEQWLHEDVVAYAECRPERFLPHVQPHEFEALLFSDVERLCAVEPEWAVHAQALARVRGSVDDPEWINDSPQTAPSKRLEVLAPSYRKRRHGPVAAAKIGLDKIREQCPHFRQWYERIIGLQPI</sequence>
<dbReference type="EMBL" id="QRGA01000003">
    <property type="protein sequence ID" value="RDU99976.1"/>
    <property type="molecule type" value="Genomic_DNA"/>
</dbReference>
<proteinExistence type="predicted"/>
<accession>A0A3D8K520</accession>
<dbReference type="OrthoDB" id="9801478at2"/>
<gene>
    <name evidence="1" type="ORF">DWV00_06200</name>
</gene>
<evidence type="ECO:0000313" key="2">
    <source>
        <dbReference type="Proteomes" id="UP000256838"/>
    </source>
</evidence>
<dbReference type="Proteomes" id="UP000256838">
    <property type="component" value="Unassembled WGS sequence"/>
</dbReference>